<sequence>MHITSVFGLALTLACAANATLDPALSNSKNRCPTAYNCSAAKTSTAIQAAECSHNTRTSSTQTFAVFTTDHAYDSSHGAPYGTCEAYTCEPPETPEQMEDKTDCWTFFWVADHGKSEGVGTGCIKSPSTGICGCEDSDGTFVAGSSSCT</sequence>
<proteinExistence type="predicted"/>
<keyword evidence="3" id="KW-1185">Reference proteome</keyword>
<feature type="chain" id="PRO_5043967603" description="Small secreted protein" evidence="1">
    <location>
        <begin position="20"/>
        <end position="149"/>
    </location>
</feature>
<reference evidence="2 3" key="1">
    <citation type="submission" date="2021-11" db="EMBL/GenBank/DDBJ databases">
        <title>Black yeast isolated from Biological Soil Crust.</title>
        <authorList>
            <person name="Kurbessoian T."/>
        </authorList>
    </citation>
    <scope>NUCLEOTIDE SEQUENCE [LARGE SCALE GENOMIC DNA]</scope>
    <source>
        <strain evidence="2 3">CCFEE 5522</strain>
    </source>
</reference>
<feature type="signal peptide" evidence="1">
    <location>
        <begin position="1"/>
        <end position="19"/>
    </location>
</feature>
<evidence type="ECO:0008006" key="4">
    <source>
        <dbReference type="Google" id="ProtNLM"/>
    </source>
</evidence>
<organism evidence="2 3">
    <name type="scientific">Oleoguttula mirabilis</name>
    <dbReference type="NCBI Taxonomy" id="1507867"/>
    <lineage>
        <taxon>Eukaryota</taxon>
        <taxon>Fungi</taxon>
        <taxon>Dikarya</taxon>
        <taxon>Ascomycota</taxon>
        <taxon>Pezizomycotina</taxon>
        <taxon>Dothideomycetes</taxon>
        <taxon>Dothideomycetidae</taxon>
        <taxon>Mycosphaerellales</taxon>
        <taxon>Teratosphaeriaceae</taxon>
        <taxon>Oleoguttula</taxon>
    </lineage>
</organism>
<gene>
    <name evidence="2" type="ORF">LTR36_006710</name>
</gene>
<evidence type="ECO:0000256" key="1">
    <source>
        <dbReference type="SAM" id="SignalP"/>
    </source>
</evidence>
<dbReference type="EMBL" id="JAVFHQ010000041">
    <property type="protein sequence ID" value="KAK4542458.1"/>
    <property type="molecule type" value="Genomic_DNA"/>
</dbReference>
<accession>A0AAV9JCF7</accession>
<dbReference type="AlphaFoldDB" id="A0AAV9JCF7"/>
<keyword evidence="1" id="KW-0732">Signal</keyword>
<dbReference type="PANTHER" id="PTHR35396">
    <property type="entry name" value="SMALL SECRETED PROTEIN"/>
    <property type="match status" value="1"/>
</dbReference>
<evidence type="ECO:0000313" key="3">
    <source>
        <dbReference type="Proteomes" id="UP001324427"/>
    </source>
</evidence>
<comment type="caution">
    <text evidence="2">The sequence shown here is derived from an EMBL/GenBank/DDBJ whole genome shotgun (WGS) entry which is preliminary data.</text>
</comment>
<name>A0AAV9JCF7_9PEZI</name>
<dbReference type="PANTHER" id="PTHR35396:SF1">
    <property type="entry name" value="SMALL SECRETED PROTEIN"/>
    <property type="match status" value="1"/>
</dbReference>
<dbReference type="Proteomes" id="UP001324427">
    <property type="component" value="Unassembled WGS sequence"/>
</dbReference>
<protein>
    <recommendedName>
        <fullName evidence="4">Small secreted protein</fullName>
    </recommendedName>
</protein>
<evidence type="ECO:0000313" key="2">
    <source>
        <dbReference type="EMBL" id="KAK4542458.1"/>
    </source>
</evidence>